<keyword evidence="3" id="KW-1185">Reference proteome</keyword>
<gene>
    <name evidence="2" type="ORF">BN873_790005</name>
</gene>
<dbReference type="InterPro" id="IPR004305">
    <property type="entry name" value="Thiaminase-2/PQQC"/>
</dbReference>
<dbReference type="GO" id="GO:0005829">
    <property type="term" value="C:cytosol"/>
    <property type="evidence" value="ECO:0007669"/>
    <property type="project" value="TreeGrafter"/>
</dbReference>
<dbReference type="SUPFAM" id="SSF48613">
    <property type="entry name" value="Heme oxygenase-like"/>
    <property type="match status" value="1"/>
</dbReference>
<organism evidence="2 3">
    <name type="scientific">Candidatus Competibacter denitrificans Run_A_D11</name>
    <dbReference type="NCBI Taxonomy" id="1400863"/>
    <lineage>
        <taxon>Bacteria</taxon>
        <taxon>Pseudomonadati</taxon>
        <taxon>Pseudomonadota</taxon>
        <taxon>Gammaproteobacteria</taxon>
        <taxon>Candidatus Competibacteraceae</taxon>
        <taxon>Candidatus Competibacter</taxon>
    </lineage>
</organism>
<dbReference type="Gene3D" id="1.20.910.10">
    <property type="entry name" value="Heme oxygenase-like"/>
    <property type="match status" value="1"/>
</dbReference>
<sequence>MPISDALWQLNADLAQACLDLPFVRGIGDGSLPRERFAWYIGQDAFYLQAFARAYTLAAAKAPDWNGFQELHELAGGVLQELELHKGIATAWGLNLAQITPGPATRRYTDFLLATAWASETGITIAAMTPCMRLYTWLGAQLAARQRTSHDYSAWIDTYSSPDFEQLAVRLEQLLDRYTPDNAAAAGVYRYAMECESDFFQAAWSMA</sequence>
<dbReference type="PANTHER" id="PTHR43198">
    <property type="entry name" value="BIFUNCTIONAL TH2 PROTEIN"/>
    <property type="match status" value="1"/>
</dbReference>
<comment type="caution">
    <text evidence="2">The sequence shown here is derived from an EMBL/GenBank/DDBJ whole genome shotgun (WGS) entry which is preliminary data.</text>
</comment>
<dbReference type="Proteomes" id="UP000035760">
    <property type="component" value="Unassembled WGS sequence"/>
</dbReference>
<dbReference type="Pfam" id="PF03070">
    <property type="entry name" value="TENA_THI-4"/>
    <property type="match status" value="1"/>
</dbReference>
<dbReference type="RefSeq" id="WP_048675602.1">
    <property type="nucleotide sequence ID" value="NZ_CBTJ020000090.1"/>
</dbReference>
<feature type="domain" description="Thiaminase-2/PQQC" evidence="1">
    <location>
        <begin position="22"/>
        <end position="204"/>
    </location>
</feature>
<dbReference type="InterPro" id="IPR050967">
    <property type="entry name" value="Thiamine_Salvage_TenA"/>
</dbReference>
<accession>W6MB04</accession>
<evidence type="ECO:0000259" key="1">
    <source>
        <dbReference type="Pfam" id="PF03070"/>
    </source>
</evidence>
<evidence type="ECO:0000313" key="3">
    <source>
        <dbReference type="Proteomes" id="UP000035760"/>
    </source>
</evidence>
<dbReference type="STRING" id="1400863.BN873_790005"/>
<evidence type="ECO:0000313" key="2">
    <source>
        <dbReference type="EMBL" id="CDI04024.1"/>
    </source>
</evidence>
<dbReference type="EMBL" id="CBTJ020000090">
    <property type="protein sequence ID" value="CDI04024.1"/>
    <property type="molecule type" value="Genomic_DNA"/>
</dbReference>
<reference evidence="2" key="1">
    <citation type="submission" date="2013-07" db="EMBL/GenBank/DDBJ databases">
        <authorList>
            <person name="McIlroy S."/>
        </authorList>
    </citation>
    <scope>NUCLEOTIDE SEQUENCE [LARGE SCALE GENOMIC DNA]</scope>
    <source>
        <strain evidence="2">Run_A_D11</strain>
    </source>
</reference>
<proteinExistence type="predicted"/>
<name>W6MB04_9GAMM</name>
<protein>
    <submittedName>
        <fullName evidence="2">Transcriptional activator, TenA family</fullName>
    </submittedName>
</protein>
<dbReference type="InterPro" id="IPR016084">
    <property type="entry name" value="Haem_Oase-like_multi-hlx"/>
</dbReference>
<dbReference type="PANTHER" id="PTHR43198:SF2">
    <property type="entry name" value="SI:CH1073-67J19.1-RELATED"/>
    <property type="match status" value="1"/>
</dbReference>
<reference evidence="2" key="2">
    <citation type="submission" date="2014-03" db="EMBL/GenBank/DDBJ databases">
        <title>Candidatus Competibacter-lineage genomes retrieved from metagenomes reveal functional metabolic diversity.</title>
        <authorList>
            <person name="McIlroy S.J."/>
            <person name="Albertsen M."/>
            <person name="Andresen E.K."/>
            <person name="Saunders A.M."/>
            <person name="Kristiansen R."/>
            <person name="Stokholm-Bjerregaard M."/>
            <person name="Nielsen K.L."/>
            <person name="Nielsen P.H."/>
        </authorList>
    </citation>
    <scope>NUCLEOTIDE SEQUENCE</scope>
    <source>
        <strain evidence="2">Run_A_D11</strain>
    </source>
</reference>
<dbReference type="CDD" id="cd19368">
    <property type="entry name" value="TenA_C_AtTH2-like"/>
    <property type="match status" value="1"/>
</dbReference>
<dbReference type="AlphaFoldDB" id="W6MB04"/>
<dbReference type="OrthoDB" id="34166at2"/>